<dbReference type="RefSeq" id="XP_065725161.1">
    <property type="nucleotide sequence ID" value="XM_065869089.1"/>
</dbReference>
<keyword evidence="5" id="KW-1185">Reference proteome</keyword>
<dbReference type="InterPro" id="IPR051468">
    <property type="entry name" value="Fungal_SecMetab_SDRs"/>
</dbReference>
<name>A0AAJ8M5M0_9TREE</name>
<dbReference type="GO" id="GO:0016491">
    <property type="term" value="F:oxidoreductase activity"/>
    <property type="evidence" value="ECO:0007669"/>
    <property type="project" value="UniProtKB-KW"/>
</dbReference>
<keyword evidence="2" id="KW-0521">NADP</keyword>
<dbReference type="SUPFAM" id="SSF51735">
    <property type="entry name" value="NAD(P)-binding Rossmann-fold domains"/>
    <property type="match status" value="1"/>
</dbReference>
<comment type="similarity">
    <text evidence="1">Belongs to the short-chain dehydrogenases/reductases (SDR) family.</text>
</comment>
<proteinExistence type="inferred from homology"/>
<evidence type="ECO:0000313" key="4">
    <source>
        <dbReference type="EMBL" id="WVW78554.1"/>
    </source>
</evidence>
<dbReference type="GO" id="GO:0005737">
    <property type="term" value="C:cytoplasm"/>
    <property type="evidence" value="ECO:0007669"/>
    <property type="project" value="TreeGrafter"/>
</dbReference>
<dbReference type="GeneID" id="30208282"/>
<evidence type="ECO:0000256" key="2">
    <source>
        <dbReference type="ARBA" id="ARBA00022857"/>
    </source>
</evidence>
<evidence type="ECO:0000313" key="5">
    <source>
        <dbReference type="Proteomes" id="UP000092730"/>
    </source>
</evidence>
<accession>A0AAJ8M5M0</accession>
<sequence length="172" mass="18881">MPQLDGVLVVKIDAAQDEDAFKAVAVLTKEYGIDHLDVVIANAAMGEDGSPARTLPSSVLLEHLHVNALDPKFVVLSSTRGRLGKPWHKEGMMTYGTSKAALNYIARAIHLEEPRIVSFPIDPRFVYTDMGQRAAGLLGRAPPQTVEYTAPKLVELVEKATKEETSGNWWML</sequence>
<dbReference type="KEGG" id="kbi:30208282"/>
<evidence type="ECO:0000256" key="3">
    <source>
        <dbReference type="ARBA" id="ARBA00023002"/>
    </source>
</evidence>
<dbReference type="PANTHER" id="PTHR43544:SF7">
    <property type="entry name" value="NADB-LER2"/>
    <property type="match status" value="1"/>
</dbReference>
<dbReference type="PANTHER" id="PTHR43544">
    <property type="entry name" value="SHORT-CHAIN DEHYDROGENASE/REDUCTASE"/>
    <property type="match status" value="1"/>
</dbReference>
<protein>
    <submittedName>
        <fullName evidence="4">Uncharacterized protein</fullName>
    </submittedName>
</protein>
<evidence type="ECO:0000256" key="1">
    <source>
        <dbReference type="ARBA" id="ARBA00006484"/>
    </source>
</evidence>
<reference evidence="4" key="2">
    <citation type="submission" date="2024-02" db="EMBL/GenBank/DDBJ databases">
        <title>Comparative genomics of Cryptococcus and Kwoniella reveals pathogenesis evolution and contrasting modes of karyotype evolution via chromosome fusion or intercentromeric recombination.</title>
        <authorList>
            <person name="Coelho M.A."/>
            <person name="David-Palma M."/>
            <person name="Shea T."/>
            <person name="Bowers K."/>
            <person name="McGinley-Smith S."/>
            <person name="Mohammad A.W."/>
            <person name="Gnirke A."/>
            <person name="Yurkov A.M."/>
            <person name="Nowrousian M."/>
            <person name="Sun S."/>
            <person name="Cuomo C.A."/>
            <person name="Heitman J."/>
        </authorList>
    </citation>
    <scope>NUCLEOTIDE SEQUENCE</scope>
    <source>
        <strain evidence="4">CBS 10118</strain>
    </source>
</reference>
<dbReference type="EMBL" id="CP144541">
    <property type="protein sequence ID" value="WVW78554.1"/>
    <property type="molecule type" value="Genomic_DNA"/>
</dbReference>
<keyword evidence="3" id="KW-0560">Oxidoreductase</keyword>
<gene>
    <name evidence="4" type="ORF">I302_100510</name>
</gene>
<dbReference type="Gene3D" id="3.40.50.720">
    <property type="entry name" value="NAD(P)-binding Rossmann-like Domain"/>
    <property type="match status" value="2"/>
</dbReference>
<reference evidence="4" key="1">
    <citation type="submission" date="2013-07" db="EMBL/GenBank/DDBJ databases">
        <authorList>
            <consortium name="The Broad Institute Genome Sequencing Platform"/>
            <person name="Cuomo C."/>
            <person name="Litvintseva A."/>
            <person name="Chen Y."/>
            <person name="Heitman J."/>
            <person name="Sun S."/>
            <person name="Springer D."/>
            <person name="Dromer F."/>
            <person name="Young S.K."/>
            <person name="Zeng Q."/>
            <person name="Gargeya S."/>
            <person name="Fitzgerald M."/>
            <person name="Abouelleil A."/>
            <person name="Alvarado L."/>
            <person name="Berlin A.M."/>
            <person name="Chapman S.B."/>
            <person name="Dewar J."/>
            <person name="Goldberg J."/>
            <person name="Griggs A."/>
            <person name="Gujja S."/>
            <person name="Hansen M."/>
            <person name="Howarth C."/>
            <person name="Imamovic A."/>
            <person name="Larimer J."/>
            <person name="McCowan C."/>
            <person name="Murphy C."/>
            <person name="Pearson M."/>
            <person name="Priest M."/>
            <person name="Roberts A."/>
            <person name="Saif S."/>
            <person name="Shea T."/>
            <person name="Sykes S."/>
            <person name="Wortman J."/>
            <person name="Nusbaum C."/>
            <person name="Birren B."/>
        </authorList>
    </citation>
    <scope>NUCLEOTIDE SEQUENCE</scope>
    <source>
        <strain evidence="4">CBS 10118</strain>
    </source>
</reference>
<dbReference type="Proteomes" id="UP000092730">
    <property type="component" value="Chromosome 1"/>
</dbReference>
<dbReference type="AlphaFoldDB" id="A0AAJ8M5M0"/>
<organism evidence="4 5">
    <name type="scientific">Kwoniella bestiolae CBS 10118</name>
    <dbReference type="NCBI Taxonomy" id="1296100"/>
    <lineage>
        <taxon>Eukaryota</taxon>
        <taxon>Fungi</taxon>
        <taxon>Dikarya</taxon>
        <taxon>Basidiomycota</taxon>
        <taxon>Agaricomycotina</taxon>
        <taxon>Tremellomycetes</taxon>
        <taxon>Tremellales</taxon>
        <taxon>Cryptococcaceae</taxon>
        <taxon>Kwoniella</taxon>
    </lineage>
</organism>
<dbReference type="InterPro" id="IPR036291">
    <property type="entry name" value="NAD(P)-bd_dom_sf"/>
</dbReference>